<dbReference type="PROSITE" id="PS00027">
    <property type="entry name" value="HOMEOBOX_1"/>
    <property type="match status" value="1"/>
</dbReference>
<dbReference type="PRINTS" id="PR00024">
    <property type="entry name" value="HOMEOBOX"/>
</dbReference>
<evidence type="ECO:0000256" key="7">
    <source>
        <dbReference type="SAM" id="MobiDB-lite"/>
    </source>
</evidence>
<keyword evidence="4 5" id="KW-0539">Nucleus</keyword>
<name>A0A9J6C973_POLVA</name>
<dbReference type="InterPro" id="IPR009057">
    <property type="entry name" value="Homeodomain-like_sf"/>
</dbReference>
<dbReference type="InterPro" id="IPR017970">
    <property type="entry name" value="Homeobox_CS"/>
</dbReference>
<feature type="region of interest" description="Disordered" evidence="7">
    <location>
        <begin position="111"/>
        <end position="164"/>
    </location>
</feature>
<dbReference type="PANTHER" id="PTHR24335:SF4">
    <property type="entry name" value="EXTRA-EXTRA"/>
    <property type="match status" value="1"/>
</dbReference>
<dbReference type="PROSITE" id="PS50071">
    <property type="entry name" value="HOMEOBOX_2"/>
    <property type="match status" value="1"/>
</dbReference>
<reference evidence="9" key="1">
    <citation type="submission" date="2021-03" db="EMBL/GenBank/DDBJ databases">
        <title>Chromosome level genome of the anhydrobiotic midge Polypedilum vanderplanki.</title>
        <authorList>
            <person name="Yoshida Y."/>
            <person name="Kikawada T."/>
            <person name="Gusev O."/>
        </authorList>
    </citation>
    <scope>NUCLEOTIDE SEQUENCE</scope>
    <source>
        <strain evidence="9">NIAS01</strain>
        <tissue evidence="9">Whole body or cell culture</tissue>
    </source>
</reference>
<evidence type="ECO:0000256" key="5">
    <source>
        <dbReference type="PROSITE-ProRule" id="PRU00108"/>
    </source>
</evidence>
<dbReference type="OrthoDB" id="6159439at2759"/>
<dbReference type="Pfam" id="PF00046">
    <property type="entry name" value="Homeodomain"/>
    <property type="match status" value="1"/>
</dbReference>
<keyword evidence="3 5" id="KW-0371">Homeobox</keyword>
<dbReference type="GO" id="GO:0005634">
    <property type="term" value="C:nucleus"/>
    <property type="evidence" value="ECO:0007669"/>
    <property type="project" value="UniProtKB-SubCell"/>
</dbReference>
<organism evidence="9 10">
    <name type="scientific">Polypedilum vanderplanki</name>
    <name type="common">Sleeping chironomid midge</name>
    <dbReference type="NCBI Taxonomy" id="319348"/>
    <lineage>
        <taxon>Eukaryota</taxon>
        <taxon>Metazoa</taxon>
        <taxon>Ecdysozoa</taxon>
        <taxon>Arthropoda</taxon>
        <taxon>Hexapoda</taxon>
        <taxon>Insecta</taxon>
        <taxon>Pterygota</taxon>
        <taxon>Neoptera</taxon>
        <taxon>Endopterygota</taxon>
        <taxon>Diptera</taxon>
        <taxon>Nematocera</taxon>
        <taxon>Chironomoidea</taxon>
        <taxon>Chironomidae</taxon>
        <taxon>Chironominae</taxon>
        <taxon>Polypedilum</taxon>
        <taxon>Polypedilum</taxon>
    </lineage>
</organism>
<feature type="region of interest" description="Disordered" evidence="7">
    <location>
        <begin position="294"/>
        <end position="335"/>
    </location>
</feature>
<sequence>MSSLSPIHHSSSSHSSNSNEEHDHSTPPPPLTIPPEIRIFQQQENSSEKGLNNNHQTHDFHQTPSLNNKKSFCIDALLAKNNSNYDDENGEKAHNQFVNNNYKDNVILRDLNKSPDDDASRSDSPMSSSTRSSPPISPGCEDQNIPEGYLPEDSFKRPIPPEMRQQAFPPQFYNMYQPQLLLPNSSAFHRPEINGKSSIPIPGFVPHLSNLELIRQAGIFYPRITDLTGQHGLFGKTRRPRTAFTSQQLLELEKQFKQNKYLSRPKRYEVASNLLLTETQVKIWFQNRRMKWKRSRKAQQESKNKNSSSSNNEDKNQQERSSVSQNQSSSNIRNAHNEKVMTNLTNGNNFHFSKNIESHLSQQHTILPQQHQRIALSSKEAVLANEESSYANNHLINRVQPNVFNEGEDMIWRVV</sequence>
<feature type="compositionally biased region" description="Low complexity" evidence="7">
    <location>
        <begin position="1"/>
        <end position="18"/>
    </location>
</feature>
<dbReference type="PANTHER" id="PTHR24335">
    <property type="entry name" value="MOTOR NEURON AND PANCREAS HOMEOBOX PROTEIN"/>
    <property type="match status" value="1"/>
</dbReference>
<dbReference type="Gene3D" id="1.10.10.60">
    <property type="entry name" value="Homeodomain-like"/>
    <property type="match status" value="1"/>
</dbReference>
<feature type="compositionally biased region" description="Basic and acidic residues" evidence="7">
    <location>
        <begin position="111"/>
        <end position="121"/>
    </location>
</feature>
<evidence type="ECO:0000256" key="3">
    <source>
        <dbReference type="ARBA" id="ARBA00023155"/>
    </source>
</evidence>
<comment type="subcellular location">
    <subcellularLocation>
        <location evidence="1 5 6">Nucleus</location>
    </subcellularLocation>
</comment>
<evidence type="ECO:0000313" key="9">
    <source>
        <dbReference type="EMBL" id="KAG5678511.1"/>
    </source>
</evidence>
<dbReference type="GO" id="GO:1990837">
    <property type="term" value="F:sequence-specific double-stranded DNA binding"/>
    <property type="evidence" value="ECO:0007669"/>
    <property type="project" value="TreeGrafter"/>
</dbReference>
<feature type="compositionally biased region" description="Polar residues" evidence="7">
    <location>
        <begin position="40"/>
        <end position="55"/>
    </location>
</feature>
<evidence type="ECO:0000256" key="2">
    <source>
        <dbReference type="ARBA" id="ARBA00023125"/>
    </source>
</evidence>
<feature type="DNA-binding region" description="Homeobox" evidence="5">
    <location>
        <begin position="237"/>
        <end position="296"/>
    </location>
</feature>
<evidence type="ECO:0000256" key="1">
    <source>
        <dbReference type="ARBA" id="ARBA00004123"/>
    </source>
</evidence>
<dbReference type="GO" id="GO:0048812">
    <property type="term" value="P:neuron projection morphogenesis"/>
    <property type="evidence" value="ECO:0007669"/>
    <property type="project" value="TreeGrafter"/>
</dbReference>
<accession>A0A9J6C973</accession>
<dbReference type="InterPro" id="IPR020479">
    <property type="entry name" value="HD_metazoa"/>
</dbReference>
<dbReference type="CDD" id="cd00086">
    <property type="entry name" value="homeodomain"/>
    <property type="match status" value="1"/>
</dbReference>
<keyword evidence="2 5" id="KW-0238">DNA-binding</keyword>
<evidence type="ECO:0000259" key="8">
    <source>
        <dbReference type="PROSITE" id="PS50071"/>
    </source>
</evidence>
<feature type="compositionally biased region" description="Low complexity" evidence="7">
    <location>
        <begin position="319"/>
        <end position="334"/>
    </location>
</feature>
<dbReference type="AlphaFoldDB" id="A0A9J6C973"/>
<dbReference type="GO" id="GO:0007417">
    <property type="term" value="P:central nervous system development"/>
    <property type="evidence" value="ECO:0007669"/>
    <property type="project" value="TreeGrafter"/>
</dbReference>
<evidence type="ECO:0000256" key="4">
    <source>
        <dbReference type="ARBA" id="ARBA00023242"/>
    </source>
</evidence>
<dbReference type="InterPro" id="IPR042768">
    <property type="entry name" value="MNX1/Ceh-12"/>
</dbReference>
<proteinExistence type="predicted"/>
<dbReference type="Proteomes" id="UP001107558">
    <property type="component" value="Chromosome 2"/>
</dbReference>
<feature type="region of interest" description="Disordered" evidence="7">
    <location>
        <begin position="1"/>
        <end position="67"/>
    </location>
</feature>
<comment type="caution">
    <text evidence="9">The sequence shown here is derived from an EMBL/GenBank/DDBJ whole genome shotgun (WGS) entry which is preliminary data.</text>
</comment>
<feature type="compositionally biased region" description="Low complexity" evidence="7">
    <location>
        <begin position="122"/>
        <end position="134"/>
    </location>
</feature>
<dbReference type="GO" id="GO:0000981">
    <property type="term" value="F:DNA-binding transcription factor activity, RNA polymerase II-specific"/>
    <property type="evidence" value="ECO:0007669"/>
    <property type="project" value="InterPro"/>
</dbReference>
<evidence type="ECO:0000313" key="10">
    <source>
        <dbReference type="Proteomes" id="UP001107558"/>
    </source>
</evidence>
<gene>
    <name evidence="9" type="ORF">PVAND_008178</name>
</gene>
<keyword evidence="10" id="KW-1185">Reference proteome</keyword>
<dbReference type="InterPro" id="IPR001356">
    <property type="entry name" value="HD"/>
</dbReference>
<protein>
    <recommendedName>
        <fullName evidence="8">Homeobox domain-containing protein</fullName>
    </recommendedName>
</protein>
<dbReference type="SMART" id="SM00389">
    <property type="entry name" value="HOX"/>
    <property type="match status" value="1"/>
</dbReference>
<feature type="domain" description="Homeobox" evidence="8">
    <location>
        <begin position="235"/>
        <end position="295"/>
    </location>
</feature>
<dbReference type="EMBL" id="JADBJN010000002">
    <property type="protein sequence ID" value="KAG5678511.1"/>
    <property type="molecule type" value="Genomic_DNA"/>
</dbReference>
<dbReference type="SUPFAM" id="SSF46689">
    <property type="entry name" value="Homeodomain-like"/>
    <property type="match status" value="1"/>
</dbReference>
<evidence type="ECO:0000256" key="6">
    <source>
        <dbReference type="RuleBase" id="RU000682"/>
    </source>
</evidence>